<evidence type="ECO:0000313" key="4">
    <source>
        <dbReference type="Proteomes" id="UP001596548"/>
    </source>
</evidence>
<evidence type="ECO:0000313" key="3">
    <source>
        <dbReference type="EMBL" id="MFC7277349.1"/>
    </source>
</evidence>
<reference evidence="4" key="1">
    <citation type="journal article" date="2019" name="Int. J. Syst. Evol. Microbiol.">
        <title>The Global Catalogue of Microorganisms (GCM) 10K type strain sequencing project: providing services to taxonomists for standard genome sequencing and annotation.</title>
        <authorList>
            <consortium name="The Broad Institute Genomics Platform"/>
            <consortium name="The Broad Institute Genome Sequencing Center for Infectious Disease"/>
            <person name="Wu L."/>
            <person name="Ma J."/>
        </authorList>
    </citation>
    <scope>NUCLEOTIDE SEQUENCE [LARGE SCALE GENOMIC DNA]</scope>
    <source>
        <strain evidence="4">XZYJT-10</strain>
    </source>
</reference>
<feature type="region of interest" description="Disordered" evidence="1">
    <location>
        <begin position="276"/>
        <end position="295"/>
    </location>
</feature>
<dbReference type="Proteomes" id="UP001596548">
    <property type="component" value="Unassembled WGS sequence"/>
</dbReference>
<feature type="region of interest" description="Disordered" evidence="1">
    <location>
        <begin position="720"/>
        <end position="760"/>
    </location>
</feature>
<dbReference type="EMBL" id="JBHTBJ010000021">
    <property type="protein sequence ID" value="MFC7277349.1"/>
    <property type="molecule type" value="Genomic_DNA"/>
</dbReference>
<keyword evidence="2" id="KW-0472">Membrane</keyword>
<keyword evidence="2" id="KW-1133">Transmembrane helix</keyword>
<organism evidence="3 4">
    <name type="scientific">Paractinoplanes rhizophilus</name>
    <dbReference type="NCBI Taxonomy" id="1416877"/>
    <lineage>
        <taxon>Bacteria</taxon>
        <taxon>Bacillati</taxon>
        <taxon>Actinomycetota</taxon>
        <taxon>Actinomycetes</taxon>
        <taxon>Micromonosporales</taxon>
        <taxon>Micromonosporaceae</taxon>
        <taxon>Paractinoplanes</taxon>
    </lineage>
</organism>
<name>A0ABW2I028_9ACTN</name>
<evidence type="ECO:0000256" key="2">
    <source>
        <dbReference type="SAM" id="Phobius"/>
    </source>
</evidence>
<sequence length="938" mass="102637">MSTPPDADVAVILAVTPGHGDIVRVVESWTAAGLLRTSLLITDEVLSGPVPAADALQVRRISPSETVSDSLLASIGTRKLRLVRFVAVRPVSAEPLPEAGGDKLNELVEVIERSLSDWTRLIRLNIVVPRGGVALPVPALLEPRWDVNVVVSAEDRPSDDAMDHGVSRAATFPPHAALACATAGGLWVHQPAAPFDTADATRVAGNHRRIVVARNAVRLVDNRDLSDRVINKIVRADTTALLPPDLVDRGDRLVRSSARMVESVATAFRQNVDERPFDYHPVPEPAGRELQRRRRTGSAVSRAIRQLVRRRAEAIVAPARDLTEPVVEWLTKSRPDITDERDSWNLTRIPPTPWRVHEIALSAPDLLPKRAPAPASAWRPLRQMCFGLIDAGEQPDEVQAVVGGRRPVVSNARWIVPSPVESFQFTPEESEALIAVGWPCGTVRATDLNAARHVRQRLARAVKEAEAGKDGELPETVQSRIAVLRGCQAKFVKWDDRERAKSLIGHLSEHVSEQLAITRKDLDRRAAEYKRTNDERRRLHSELNKSFADVRKNRWVGPSAGVLSAAAVASVVLLPLPIAGVVALLALIAVGWWGGRMAGYLAREIRLENELAGVEDQRRAIVAAVERWPTEADRLASVYDVLTDWGEIIGWMVHKPFGRGEEPTAGLRLDTEHLPQAFQFSIADEDTTVDRLIQRTLKDTFGKGWVMKLYAAVKDRVMGGTPGAESTEDNPDYAPALVSSEDDPNATGPVKHPATPTAEPFGEYADVYEDSGVFNARTRLIGHFRDSRCGAEARRLTSSLIREGIRRVPVEDLAEKVTVRRGGQETEVVAMTDFLESVLPRPNGDLLCPQLAASTFTLQGKMRERGTVEQVQLWKPQPVTVAGGASPDPRVVVIPDTSTAADTGPGGHLLQVTRLDLSPDCEPEDIVLFAPPDDTPNV</sequence>
<gene>
    <name evidence="3" type="ORF">ACFQS1_25435</name>
</gene>
<keyword evidence="2" id="KW-0812">Transmembrane</keyword>
<accession>A0ABW2I028</accession>
<comment type="caution">
    <text evidence="3">The sequence shown here is derived from an EMBL/GenBank/DDBJ whole genome shotgun (WGS) entry which is preliminary data.</text>
</comment>
<proteinExistence type="predicted"/>
<evidence type="ECO:0000256" key="1">
    <source>
        <dbReference type="SAM" id="MobiDB-lite"/>
    </source>
</evidence>
<keyword evidence="4" id="KW-1185">Reference proteome</keyword>
<dbReference type="RefSeq" id="WP_378972812.1">
    <property type="nucleotide sequence ID" value="NZ_JBHTBJ010000021.1"/>
</dbReference>
<feature type="transmembrane region" description="Helical" evidence="2">
    <location>
        <begin position="560"/>
        <end position="593"/>
    </location>
</feature>
<protein>
    <submittedName>
        <fullName evidence="3">Uncharacterized protein</fullName>
    </submittedName>
</protein>